<dbReference type="Proteomes" id="UP000634206">
    <property type="component" value="Unassembled WGS sequence"/>
</dbReference>
<proteinExistence type="predicted"/>
<dbReference type="AlphaFoldDB" id="A0AAE2SBN1"/>
<evidence type="ECO:0000313" key="3">
    <source>
        <dbReference type="Proteomes" id="UP000634206"/>
    </source>
</evidence>
<keyword evidence="1" id="KW-0732">Signal</keyword>
<dbReference type="InterPro" id="IPR018707">
    <property type="entry name" value="LpxR"/>
</dbReference>
<name>A0AAE2SBN1_9BACT</name>
<reference evidence="2" key="1">
    <citation type="submission" date="2021-01" db="EMBL/GenBank/DDBJ databases">
        <title>Modified the classification status of verrucomicrobia.</title>
        <authorList>
            <person name="Feng X."/>
        </authorList>
    </citation>
    <scope>NUCLEOTIDE SEQUENCE</scope>
    <source>
        <strain evidence="2">5K15</strain>
    </source>
</reference>
<dbReference type="Gene3D" id="2.40.128.140">
    <property type="entry name" value="Outer membrane protein"/>
    <property type="match status" value="1"/>
</dbReference>
<comment type="caution">
    <text evidence="2">The sequence shown here is derived from an EMBL/GenBank/DDBJ whole genome shotgun (WGS) entry which is preliminary data.</text>
</comment>
<evidence type="ECO:0000313" key="2">
    <source>
        <dbReference type="EMBL" id="MBK1855256.1"/>
    </source>
</evidence>
<organism evidence="2 3">
    <name type="scientific">Oceaniferula flava</name>
    <dbReference type="NCBI Taxonomy" id="2800421"/>
    <lineage>
        <taxon>Bacteria</taxon>
        <taxon>Pseudomonadati</taxon>
        <taxon>Verrucomicrobiota</taxon>
        <taxon>Verrucomicrobiia</taxon>
        <taxon>Verrucomicrobiales</taxon>
        <taxon>Verrucomicrobiaceae</taxon>
        <taxon>Oceaniferula</taxon>
    </lineage>
</organism>
<dbReference type="RefSeq" id="WP_309489869.1">
    <property type="nucleotide sequence ID" value="NZ_JAENIG010000006.1"/>
</dbReference>
<sequence length="388" mass="43260">MKLRPMIQPAAAGVLALLSQPLLAQSESVSTTTGEIIEPVSADLIGGIDPHFQLEGPIATADAGYLTFFLDNDLFGGTDENYTNGARLSWITEGKPAIDIPFVQDNLHRFSGGSESLNWMRKIWGFRHPAQIEYSYGFALSQLMFTPATREALVPPEGERPYAGWAGLGFSLHARDAHAQNSVEIAIGVVGPASYAQETQDFIHDLRDFDKFQGWDSQIPNEITLNLYFNQRRRIESLHKIQLPMDLKVDGFTETGYALGNFRTDARIGFLVRAGWNLPVEFADPRLSATAHTQRLYSGAGNSNKWSLYGLLGAQATGVLHDITLDGPLFRNYDTNVDREPFVAELYAGFGVRYSDLEFSYVHTYRTKTFETQDKNQSFGSLAIRLRF</sequence>
<feature type="chain" id="PRO_5042066759" evidence="1">
    <location>
        <begin position="25"/>
        <end position="388"/>
    </location>
</feature>
<keyword evidence="3" id="KW-1185">Reference proteome</keyword>
<accession>A0AAE2SBN1</accession>
<feature type="signal peptide" evidence="1">
    <location>
        <begin position="1"/>
        <end position="24"/>
    </location>
</feature>
<gene>
    <name evidence="2" type="ORF">JIN83_09825</name>
</gene>
<dbReference type="Pfam" id="PF09982">
    <property type="entry name" value="LpxR"/>
    <property type="match status" value="1"/>
</dbReference>
<dbReference type="EMBL" id="JAENIG010000006">
    <property type="protein sequence ID" value="MBK1855256.1"/>
    <property type="molecule type" value="Genomic_DNA"/>
</dbReference>
<protein>
    <submittedName>
        <fullName evidence="2">Lipid A deacylase LpxR family protein</fullName>
    </submittedName>
</protein>
<evidence type="ECO:0000256" key="1">
    <source>
        <dbReference type="SAM" id="SignalP"/>
    </source>
</evidence>
<dbReference type="InterPro" id="IPR037107">
    <property type="entry name" value="Put_OMP_sf"/>
</dbReference>